<dbReference type="PANTHER" id="PTHR15367">
    <property type="entry name" value="DNA-DIRECTED RNA POLYMERASE III"/>
    <property type="match status" value="1"/>
</dbReference>
<dbReference type="STRING" id="1590841.A0A2R6QLG9"/>
<feature type="compositionally biased region" description="Basic and acidic residues" evidence="4">
    <location>
        <begin position="83"/>
        <end position="96"/>
    </location>
</feature>
<reference evidence="6" key="2">
    <citation type="journal article" date="2018" name="BMC Genomics">
        <title>A manually annotated Actinidia chinensis var. chinensis (kiwifruit) genome highlights the challenges associated with draft genomes and gene prediction in plants.</title>
        <authorList>
            <person name="Pilkington S.M."/>
            <person name="Crowhurst R."/>
            <person name="Hilario E."/>
            <person name="Nardozza S."/>
            <person name="Fraser L."/>
            <person name="Peng Y."/>
            <person name="Gunaseelan K."/>
            <person name="Simpson R."/>
            <person name="Tahir J."/>
            <person name="Deroles S.C."/>
            <person name="Templeton K."/>
            <person name="Luo Z."/>
            <person name="Davy M."/>
            <person name="Cheng C."/>
            <person name="McNeilage M."/>
            <person name="Scaglione D."/>
            <person name="Liu Y."/>
            <person name="Zhang Q."/>
            <person name="Datson P."/>
            <person name="De Silva N."/>
            <person name="Gardiner S.E."/>
            <person name="Bassett H."/>
            <person name="Chagne D."/>
            <person name="McCallum J."/>
            <person name="Dzierzon H."/>
            <person name="Deng C."/>
            <person name="Wang Y.Y."/>
            <person name="Barron L."/>
            <person name="Manako K."/>
            <person name="Bowen J."/>
            <person name="Foster T.M."/>
            <person name="Erridge Z.A."/>
            <person name="Tiffin H."/>
            <person name="Waite C.N."/>
            <person name="Davies K.M."/>
            <person name="Grierson E.P."/>
            <person name="Laing W.A."/>
            <person name="Kirk R."/>
            <person name="Chen X."/>
            <person name="Wood M."/>
            <person name="Montefiori M."/>
            <person name="Brummell D.A."/>
            <person name="Schwinn K.E."/>
            <person name="Catanach A."/>
            <person name="Fullerton C."/>
            <person name="Li D."/>
            <person name="Meiyalaghan S."/>
            <person name="Nieuwenhuizen N."/>
            <person name="Read N."/>
            <person name="Prakash R."/>
            <person name="Hunter D."/>
            <person name="Zhang H."/>
            <person name="McKenzie M."/>
            <person name="Knabel M."/>
            <person name="Harris A."/>
            <person name="Allan A.C."/>
            <person name="Gleave A."/>
            <person name="Chen A."/>
            <person name="Janssen B.J."/>
            <person name="Plunkett B."/>
            <person name="Ampomah-Dwamena C."/>
            <person name="Voogd C."/>
            <person name="Leif D."/>
            <person name="Lafferty D."/>
            <person name="Souleyre E.J.F."/>
            <person name="Varkonyi-Gasic E."/>
            <person name="Gambi F."/>
            <person name="Hanley J."/>
            <person name="Yao J.L."/>
            <person name="Cheung J."/>
            <person name="David K.M."/>
            <person name="Warren B."/>
            <person name="Marsh K."/>
            <person name="Snowden K.C."/>
            <person name="Lin-Wang K."/>
            <person name="Brian L."/>
            <person name="Martinez-Sanchez M."/>
            <person name="Wang M."/>
            <person name="Ileperuma N."/>
            <person name="Macnee N."/>
            <person name="Campin R."/>
            <person name="McAtee P."/>
            <person name="Drummond R.S.M."/>
            <person name="Espley R.V."/>
            <person name="Ireland H.S."/>
            <person name="Wu R."/>
            <person name="Atkinson R.G."/>
            <person name="Karunairetnam S."/>
            <person name="Bulley S."/>
            <person name="Chunkath S."/>
            <person name="Hanley Z."/>
            <person name="Storey R."/>
            <person name="Thrimawithana A.H."/>
            <person name="Thomson S."/>
            <person name="David C."/>
            <person name="Testolin R."/>
            <person name="Huang H."/>
            <person name="Hellens R.P."/>
            <person name="Schaffer R.J."/>
        </authorList>
    </citation>
    <scope>NUCLEOTIDE SEQUENCE [LARGE SCALE GENOMIC DNA]</scope>
    <source>
        <strain evidence="6">cv. Red5</strain>
    </source>
</reference>
<dbReference type="OMA" id="CNEATKE"/>
<evidence type="ECO:0000256" key="2">
    <source>
        <dbReference type="ARBA" id="ARBA00008352"/>
    </source>
</evidence>
<name>A0A2R6QLG9_ACTCC</name>
<dbReference type="GO" id="GO:0005666">
    <property type="term" value="C:RNA polymerase III complex"/>
    <property type="evidence" value="ECO:0007669"/>
    <property type="project" value="TreeGrafter"/>
</dbReference>
<comment type="similarity">
    <text evidence="2">Belongs to the eukaryotic RPC7 RNA polymerase subunit family.</text>
</comment>
<evidence type="ECO:0000313" key="6">
    <source>
        <dbReference type="Proteomes" id="UP000241394"/>
    </source>
</evidence>
<dbReference type="FunCoup" id="A0A2R6QLG9">
    <property type="interactions" value="2971"/>
</dbReference>
<reference evidence="5 6" key="1">
    <citation type="submission" date="2017-07" db="EMBL/GenBank/DDBJ databases">
        <title>An improved, manually edited Actinidia chinensis var. chinensis (kiwifruit) genome highlights the challenges associated with draft genomes and gene prediction in plants.</title>
        <authorList>
            <person name="Pilkington S."/>
            <person name="Crowhurst R."/>
            <person name="Hilario E."/>
            <person name="Nardozza S."/>
            <person name="Fraser L."/>
            <person name="Peng Y."/>
            <person name="Gunaseelan K."/>
            <person name="Simpson R."/>
            <person name="Tahir J."/>
            <person name="Deroles S."/>
            <person name="Templeton K."/>
            <person name="Luo Z."/>
            <person name="Davy M."/>
            <person name="Cheng C."/>
            <person name="Mcneilage M."/>
            <person name="Scaglione D."/>
            <person name="Liu Y."/>
            <person name="Zhang Q."/>
            <person name="Datson P."/>
            <person name="De Silva N."/>
            <person name="Gardiner S."/>
            <person name="Bassett H."/>
            <person name="Chagne D."/>
            <person name="Mccallum J."/>
            <person name="Dzierzon H."/>
            <person name="Deng C."/>
            <person name="Wang Y.-Y."/>
            <person name="Barron N."/>
            <person name="Manako K."/>
            <person name="Bowen J."/>
            <person name="Foster T."/>
            <person name="Erridge Z."/>
            <person name="Tiffin H."/>
            <person name="Waite C."/>
            <person name="Davies K."/>
            <person name="Grierson E."/>
            <person name="Laing W."/>
            <person name="Kirk R."/>
            <person name="Chen X."/>
            <person name="Wood M."/>
            <person name="Montefiori M."/>
            <person name="Brummell D."/>
            <person name="Schwinn K."/>
            <person name="Catanach A."/>
            <person name="Fullerton C."/>
            <person name="Li D."/>
            <person name="Meiyalaghan S."/>
            <person name="Nieuwenhuizen N."/>
            <person name="Read N."/>
            <person name="Prakash R."/>
            <person name="Hunter D."/>
            <person name="Zhang H."/>
            <person name="Mckenzie M."/>
            <person name="Knabel M."/>
            <person name="Harris A."/>
            <person name="Allan A."/>
            <person name="Chen A."/>
            <person name="Janssen B."/>
            <person name="Plunkett B."/>
            <person name="Dwamena C."/>
            <person name="Voogd C."/>
            <person name="Leif D."/>
            <person name="Lafferty D."/>
            <person name="Souleyre E."/>
            <person name="Varkonyi-Gasic E."/>
            <person name="Gambi F."/>
            <person name="Hanley J."/>
            <person name="Yao J.-L."/>
            <person name="Cheung J."/>
            <person name="David K."/>
            <person name="Warren B."/>
            <person name="Marsh K."/>
            <person name="Snowden K."/>
            <person name="Lin-Wang K."/>
            <person name="Brian L."/>
            <person name="Martinez-Sanchez M."/>
            <person name="Wang M."/>
            <person name="Ileperuma N."/>
            <person name="Macnee N."/>
            <person name="Campin R."/>
            <person name="Mcatee P."/>
            <person name="Drummond R."/>
            <person name="Espley R."/>
            <person name="Ireland H."/>
            <person name="Wu R."/>
            <person name="Atkinson R."/>
            <person name="Karunairetnam S."/>
            <person name="Bulley S."/>
            <person name="Chunkath S."/>
            <person name="Hanley Z."/>
            <person name="Storey R."/>
            <person name="Thrimawithana A."/>
            <person name="Thomson S."/>
            <person name="David C."/>
            <person name="Testolin R."/>
        </authorList>
    </citation>
    <scope>NUCLEOTIDE SEQUENCE [LARGE SCALE GENOMIC DNA]</scope>
    <source>
        <strain evidence="6">cv. Red5</strain>
        <tissue evidence="5">Young leaf</tissue>
    </source>
</reference>
<dbReference type="InParanoid" id="A0A2R6QLG9"/>
<dbReference type="OrthoDB" id="2018787at2759"/>
<dbReference type="GO" id="GO:0008233">
    <property type="term" value="F:peptidase activity"/>
    <property type="evidence" value="ECO:0007669"/>
    <property type="project" value="UniProtKB-KW"/>
</dbReference>
<keyword evidence="6" id="KW-1185">Reference proteome</keyword>
<keyword evidence="3" id="KW-0539">Nucleus</keyword>
<organism evidence="5 6">
    <name type="scientific">Actinidia chinensis var. chinensis</name>
    <name type="common">Chinese soft-hair kiwi</name>
    <dbReference type="NCBI Taxonomy" id="1590841"/>
    <lineage>
        <taxon>Eukaryota</taxon>
        <taxon>Viridiplantae</taxon>
        <taxon>Streptophyta</taxon>
        <taxon>Embryophyta</taxon>
        <taxon>Tracheophyta</taxon>
        <taxon>Spermatophyta</taxon>
        <taxon>Magnoliopsida</taxon>
        <taxon>eudicotyledons</taxon>
        <taxon>Gunneridae</taxon>
        <taxon>Pentapetalae</taxon>
        <taxon>asterids</taxon>
        <taxon>Ericales</taxon>
        <taxon>Actinidiaceae</taxon>
        <taxon>Actinidia</taxon>
    </lineage>
</organism>
<evidence type="ECO:0000313" key="5">
    <source>
        <dbReference type="EMBL" id="PSS10253.1"/>
    </source>
</evidence>
<protein>
    <submittedName>
        <fullName evidence="5">Lon protease</fullName>
    </submittedName>
</protein>
<keyword evidence="5" id="KW-0378">Hydrolase</keyword>
<dbReference type="GO" id="GO:0006383">
    <property type="term" value="P:transcription by RNA polymerase III"/>
    <property type="evidence" value="ECO:0007669"/>
    <property type="project" value="InterPro"/>
</dbReference>
<keyword evidence="5" id="KW-0645">Protease</keyword>
<sequence length="208" mass="24141">MAFRGRGRGRGYGRGGFGGFGRGKQEPFELFPNIENVLPDAKDVKEEIALVIWSSRLQKFWNSSPYYLKVEEPKEDESIEIGKSSDRGKQGNEQKDQLSDFIKCTVEYVPAELVQGSKRGPRHKVKWNQDPDLLKFDNLEKREQRSEDQDAKGVKEKKEDEDEEDDEEKIDEEDEDFSDDGDYNQNIDFDDDEDDFNMDDDNDDEGTY</sequence>
<dbReference type="PANTHER" id="PTHR15367:SF2">
    <property type="entry name" value="DNA-DIRECTED RNA POLYMERASE III SUBUNIT"/>
    <property type="match status" value="1"/>
</dbReference>
<feature type="compositionally biased region" description="Acidic residues" evidence="4">
    <location>
        <begin position="159"/>
        <end position="208"/>
    </location>
</feature>
<evidence type="ECO:0000256" key="3">
    <source>
        <dbReference type="ARBA" id="ARBA00023242"/>
    </source>
</evidence>
<evidence type="ECO:0000256" key="4">
    <source>
        <dbReference type="SAM" id="MobiDB-lite"/>
    </source>
</evidence>
<dbReference type="Gramene" id="PSS10253">
    <property type="protein sequence ID" value="PSS10253"/>
    <property type="gene ID" value="CEY00_Acc17347"/>
</dbReference>
<dbReference type="InterPro" id="IPR024661">
    <property type="entry name" value="RNA_pol_III_Rpc31"/>
</dbReference>
<dbReference type="AlphaFoldDB" id="A0A2R6QLG9"/>
<comment type="subcellular location">
    <subcellularLocation>
        <location evidence="1">Nucleus</location>
    </subcellularLocation>
</comment>
<feature type="compositionally biased region" description="Basic and acidic residues" evidence="4">
    <location>
        <begin position="136"/>
        <end position="158"/>
    </location>
</feature>
<feature type="compositionally biased region" description="Gly residues" evidence="4">
    <location>
        <begin position="12"/>
        <end position="22"/>
    </location>
</feature>
<gene>
    <name evidence="5" type="ORF">CEY00_Acc17347</name>
</gene>
<feature type="region of interest" description="Disordered" evidence="4">
    <location>
        <begin position="72"/>
        <end position="96"/>
    </location>
</feature>
<proteinExistence type="inferred from homology"/>
<feature type="region of interest" description="Disordered" evidence="4">
    <location>
        <begin position="1"/>
        <end position="22"/>
    </location>
</feature>
<feature type="region of interest" description="Disordered" evidence="4">
    <location>
        <begin position="136"/>
        <end position="208"/>
    </location>
</feature>
<dbReference type="EMBL" id="NKQK01000015">
    <property type="protein sequence ID" value="PSS10253.1"/>
    <property type="molecule type" value="Genomic_DNA"/>
</dbReference>
<dbReference type="GO" id="GO:0006508">
    <property type="term" value="P:proteolysis"/>
    <property type="evidence" value="ECO:0007669"/>
    <property type="project" value="UniProtKB-KW"/>
</dbReference>
<comment type="caution">
    <text evidence="5">The sequence shown here is derived from an EMBL/GenBank/DDBJ whole genome shotgun (WGS) entry which is preliminary data.</text>
</comment>
<dbReference type="Proteomes" id="UP000241394">
    <property type="component" value="Chromosome LG15"/>
</dbReference>
<feature type="compositionally biased region" description="Basic residues" evidence="4">
    <location>
        <begin position="1"/>
        <end position="11"/>
    </location>
</feature>
<evidence type="ECO:0000256" key="1">
    <source>
        <dbReference type="ARBA" id="ARBA00004123"/>
    </source>
</evidence>
<accession>A0A2R6QLG9</accession>